<protein>
    <submittedName>
        <fullName evidence="5">Baeyer-Villiger monooxygenase</fullName>
        <ecNumber evidence="5">1.14.13.-</ecNumber>
    </submittedName>
</protein>
<name>A0AAU7AUE3_9ACTN</name>
<keyword evidence="4 5" id="KW-0560">Oxidoreductase</keyword>
<keyword evidence="3" id="KW-0274">FAD</keyword>
<dbReference type="PANTHER" id="PTHR42877:SF4">
    <property type="entry name" value="FAD_NAD(P)-BINDING DOMAIN-CONTAINING PROTEIN-RELATED"/>
    <property type="match status" value="1"/>
</dbReference>
<comment type="similarity">
    <text evidence="1">Belongs to the FAD-binding monooxygenase family.</text>
</comment>
<dbReference type="PRINTS" id="PR00411">
    <property type="entry name" value="PNDRDTASEI"/>
</dbReference>
<dbReference type="InterPro" id="IPR036188">
    <property type="entry name" value="FAD/NAD-bd_sf"/>
</dbReference>
<evidence type="ECO:0000256" key="4">
    <source>
        <dbReference type="ARBA" id="ARBA00023002"/>
    </source>
</evidence>
<dbReference type="InterPro" id="IPR020946">
    <property type="entry name" value="Flavin_mOase-like"/>
</dbReference>
<dbReference type="Gene3D" id="3.50.50.60">
    <property type="entry name" value="FAD/NAD(P)-binding domain"/>
    <property type="match status" value="2"/>
</dbReference>
<reference evidence="5" key="1">
    <citation type="submission" date="2022-12" db="EMBL/GenBank/DDBJ databases">
        <title>Paraconexibacter alkalitolerans sp. nov. and Baekduia alba sp. nov., isolated from soil and emended description of the genera Paraconexibacter (Chun et al., 2020) and Baekduia (An et al., 2020).</title>
        <authorList>
            <person name="Vieira S."/>
            <person name="Huber K.J."/>
            <person name="Geppert A."/>
            <person name="Wolf J."/>
            <person name="Neumann-Schaal M."/>
            <person name="Muesken M."/>
            <person name="Overmann J."/>
        </authorList>
    </citation>
    <scope>NUCLEOTIDE SEQUENCE</scope>
    <source>
        <strain evidence="5">AEG42_29</strain>
    </source>
</reference>
<evidence type="ECO:0000313" key="5">
    <source>
        <dbReference type="EMBL" id="XAY05312.1"/>
    </source>
</evidence>
<evidence type="ECO:0000256" key="2">
    <source>
        <dbReference type="ARBA" id="ARBA00022630"/>
    </source>
</evidence>
<evidence type="ECO:0000256" key="3">
    <source>
        <dbReference type="ARBA" id="ARBA00022827"/>
    </source>
</evidence>
<dbReference type="SUPFAM" id="SSF51905">
    <property type="entry name" value="FAD/NAD(P)-binding domain"/>
    <property type="match status" value="2"/>
</dbReference>
<dbReference type="PRINTS" id="PR00368">
    <property type="entry name" value="FADPNR"/>
</dbReference>
<keyword evidence="2" id="KW-0285">Flavoprotein</keyword>
<dbReference type="GO" id="GO:0050661">
    <property type="term" value="F:NADP binding"/>
    <property type="evidence" value="ECO:0007669"/>
    <property type="project" value="InterPro"/>
</dbReference>
<dbReference type="PANTHER" id="PTHR42877">
    <property type="entry name" value="L-ORNITHINE N(5)-MONOOXYGENASE-RELATED"/>
    <property type="match status" value="1"/>
</dbReference>
<gene>
    <name evidence="5" type="ORF">DSM112329_02161</name>
</gene>
<dbReference type="Pfam" id="PF00743">
    <property type="entry name" value="FMO-like"/>
    <property type="match status" value="1"/>
</dbReference>
<proteinExistence type="inferred from homology"/>
<dbReference type="KEGG" id="parq:DSM112329_02161"/>
<dbReference type="AlphaFoldDB" id="A0AAU7AUE3"/>
<sequence>MTRSLSVVIIGAGFGGIAAAIAAREAGVEDITLLERADRVGGVWHHNTYPGIACDVPSHLYEFSFAPNPDWSRRYSPGHEIRDYAERLARDHGVLDRVRFGAAVEHAAFDDDSRRWSVRLAGGETLTADVVITAVGQLHEPAVPALPGIETFAGRAFHSAEWDHDHDLRGRRVAVVGTGASAIQFVPRVAEQAAATTVFQRSAPWVIPKADAALGSRSRALYRRVPLPRVYRRLYWRLFESLVPLFTLAPERRGRVVATAVRGLANAQRHIQLRGDRALLAATRPTSEPGCKRLCITSEWYPTMRRPDVELITEPIREVVPEGVVGADGTLHRADTIIYGTGFRASELLAPMTLTGRGGVTLRDAWSRGAEAFLGLTIPAFPNLFLVYGPSTNHGTGSVIATHEAQMAYLRDALRLLSDGNAEVLEVREVAHARFQAEMAERTAKSVWATGCSNWYVNAAGRVTNNWPGPNDEYRRRTATLNEADYHRELPDPVA</sequence>
<dbReference type="GO" id="GO:0004499">
    <property type="term" value="F:N,N-dimethylaniline monooxygenase activity"/>
    <property type="evidence" value="ECO:0007669"/>
    <property type="project" value="InterPro"/>
</dbReference>
<keyword evidence="5" id="KW-0503">Monooxygenase</keyword>
<dbReference type="RefSeq" id="WP_354701824.1">
    <property type="nucleotide sequence ID" value="NZ_CP114014.1"/>
</dbReference>
<dbReference type="EC" id="1.14.13.-" evidence="5"/>
<organism evidence="5">
    <name type="scientific">Paraconexibacter sp. AEG42_29</name>
    <dbReference type="NCBI Taxonomy" id="2997339"/>
    <lineage>
        <taxon>Bacteria</taxon>
        <taxon>Bacillati</taxon>
        <taxon>Actinomycetota</taxon>
        <taxon>Thermoleophilia</taxon>
        <taxon>Solirubrobacterales</taxon>
        <taxon>Paraconexibacteraceae</taxon>
        <taxon>Paraconexibacter</taxon>
    </lineage>
</organism>
<dbReference type="GO" id="GO:0050660">
    <property type="term" value="F:flavin adenine dinucleotide binding"/>
    <property type="evidence" value="ECO:0007669"/>
    <property type="project" value="InterPro"/>
</dbReference>
<evidence type="ECO:0000256" key="1">
    <source>
        <dbReference type="ARBA" id="ARBA00010139"/>
    </source>
</evidence>
<dbReference type="InterPro" id="IPR051209">
    <property type="entry name" value="FAD-bind_Monooxygenase_sf"/>
</dbReference>
<accession>A0AAU7AUE3</accession>
<dbReference type="EMBL" id="CP114014">
    <property type="protein sequence ID" value="XAY05312.1"/>
    <property type="molecule type" value="Genomic_DNA"/>
</dbReference>